<sequence length="202" mass="23365">MTVQGRYFKLYDDMSIPGRWDLRFPLFKDGGDSGSREDDDERELFDTWRFNEGRTLEIERPIRLSMKPVGLALEFSEAMGIPIVHQRVVSLFERLGLQNEVQFIPVEVEGQTEPWFILNALQVIRCIDDARCEEVLSWQPEDNRPDKVGQYRDVAGLRVDVEKIGGAHIFRPWGWLVVLIVSEHVKTAMEEEGITGIKFLEV</sequence>
<dbReference type="InterPro" id="IPR012433">
    <property type="entry name" value="Imm11"/>
</dbReference>
<protein>
    <recommendedName>
        <fullName evidence="1">Immunity MXAN-0049 protein domain-containing protein</fullName>
    </recommendedName>
</protein>
<gene>
    <name evidence="2" type="ORF">Q664_24240</name>
</gene>
<dbReference type="AlphaFoldDB" id="A0A084SRK4"/>
<comment type="caution">
    <text evidence="2">The sequence shown here is derived from an EMBL/GenBank/DDBJ whole genome shotgun (WGS) entry which is preliminary data.</text>
</comment>
<reference evidence="2 3" key="1">
    <citation type="submission" date="2014-07" db="EMBL/GenBank/DDBJ databases">
        <title>Draft Genome Sequence of Gephyronic Acid Producer, Cystobacter violaceus Strain Cb vi76.</title>
        <authorList>
            <person name="Stevens D.C."/>
            <person name="Young J."/>
            <person name="Carmichael R."/>
            <person name="Tan J."/>
            <person name="Taylor R.E."/>
        </authorList>
    </citation>
    <scope>NUCLEOTIDE SEQUENCE [LARGE SCALE GENOMIC DNA]</scope>
    <source>
        <strain evidence="2 3">Cb vi76</strain>
    </source>
</reference>
<organism evidence="2 3">
    <name type="scientific">Archangium violaceum Cb vi76</name>
    <dbReference type="NCBI Taxonomy" id="1406225"/>
    <lineage>
        <taxon>Bacteria</taxon>
        <taxon>Pseudomonadati</taxon>
        <taxon>Myxococcota</taxon>
        <taxon>Myxococcia</taxon>
        <taxon>Myxococcales</taxon>
        <taxon>Cystobacterineae</taxon>
        <taxon>Archangiaceae</taxon>
        <taxon>Archangium</taxon>
    </lineage>
</organism>
<accession>A0A084SRK4</accession>
<dbReference type="EMBL" id="JPMI01000162">
    <property type="protein sequence ID" value="KFA91089.1"/>
    <property type="molecule type" value="Genomic_DNA"/>
</dbReference>
<proteinExistence type="predicted"/>
<dbReference type="Pfam" id="PF07791">
    <property type="entry name" value="Imm11"/>
    <property type="match status" value="1"/>
</dbReference>
<name>A0A084SRK4_9BACT</name>
<evidence type="ECO:0000259" key="1">
    <source>
        <dbReference type="Pfam" id="PF07791"/>
    </source>
</evidence>
<evidence type="ECO:0000313" key="2">
    <source>
        <dbReference type="EMBL" id="KFA91089.1"/>
    </source>
</evidence>
<feature type="domain" description="Immunity MXAN-0049 protein" evidence="1">
    <location>
        <begin position="70"/>
        <end position="202"/>
    </location>
</feature>
<dbReference type="Proteomes" id="UP000028547">
    <property type="component" value="Unassembled WGS sequence"/>
</dbReference>
<evidence type="ECO:0000313" key="3">
    <source>
        <dbReference type="Proteomes" id="UP000028547"/>
    </source>
</evidence>